<protein>
    <submittedName>
        <fullName evidence="12">TonB-dependent receptor</fullName>
    </submittedName>
</protein>
<dbReference type="InterPro" id="IPR039426">
    <property type="entry name" value="TonB-dep_rcpt-like"/>
</dbReference>
<evidence type="ECO:0000256" key="5">
    <source>
        <dbReference type="ARBA" id="ARBA00023077"/>
    </source>
</evidence>
<evidence type="ECO:0000259" key="10">
    <source>
        <dbReference type="Pfam" id="PF00593"/>
    </source>
</evidence>
<evidence type="ECO:0000256" key="8">
    <source>
        <dbReference type="PROSITE-ProRule" id="PRU01360"/>
    </source>
</evidence>
<dbReference type="InterPro" id="IPR037066">
    <property type="entry name" value="Plug_dom_sf"/>
</dbReference>
<dbReference type="PANTHER" id="PTHR47234">
    <property type="match status" value="1"/>
</dbReference>
<dbReference type="InterPro" id="IPR012910">
    <property type="entry name" value="Plug_dom"/>
</dbReference>
<evidence type="ECO:0000256" key="2">
    <source>
        <dbReference type="ARBA" id="ARBA00022448"/>
    </source>
</evidence>
<evidence type="ECO:0000256" key="9">
    <source>
        <dbReference type="RuleBase" id="RU003357"/>
    </source>
</evidence>
<keyword evidence="7 8" id="KW-0998">Cell outer membrane</keyword>
<keyword evidence="2 8" id="KW-0813">Transport</keyword>
<evidence type="ECO:0000313" key="13">
    <source>
        <dbReference type="Proteomes" id="UP001548189"/>
    </source>
</evidence>
<comment type="caution">
    <text evidence="12">The sequence shown here is derived from an EMBL/GenBank/DDBJ whole genome shotgun (WGS) entry which is preliminary data.</text>
</comment>
<dbReference type="Gene3D" id="2.170.130.10">
    <property type="entry name" value="TonB-dependent receptor, plug domain"/>
    <property type="match status" value="1"/>
</dbReference>
<dbReference type="PROSITE" id="PS52016">
    <property type="entry name" value="TONB_DEPENDENT_REC_3"/>
    <property type="match status" value="1"/>
</dbReference>
<dbReference type="Proteomes" id="UP001548189">
    <property type="component" value="Unassembled WGS sequence"/>
</dbReference>
<keyword evidence="5 9" id="KW-0798">TonB box</keyword>
<name>A0ABV2BP84_9GAMM</name>
<reference evidence="12 13" key="1">
    <citation type="submission" date="2024-06" db="EMBL/GenBank/DDBJ databases">
        <authorList>
            <person name="Li F."/>
        </authorList>
    </citation>
    <scope>NUCLEOTIDE SEQUENCE [LARGE SCALE GENOMIC DNA]</scope>
    <source>
        <strain evidence="12 13">GXAS 311</strain>
    </source>
</reference>
<dbReference type="InterPro" id="IPR000531">
    <property type="entry name" value="Beta-barrel_TonB"/>
</dbReference>
<keyword evidence="3 8" id="KW-1134">Transmembrane beta strand</keyword>
<evidence type="ECO:0000313" key="12">
    <source>
        <dbReference type="EMBL" id="MET1253727.1"/>
    </source>
</evidence>
<accession>A0ABV2BP84</accession>
<keyword evidence="4 8" id="KW-0812">Transmembrane</keyword>
<keyword evidence="6 8" id="KW-0472">Membrane</keyword>
<feature type="domain" description="TonB-dependent receptor plug" evidence="11">
    <location>
        <begin position="36"/>
        <end position="150"/>
    </location>
</feature>
<dbReference type="Pfam" id="PF00593">
    <property type="entry name" value="TonB_dep_Rec_b-barrel"/>
    <property type="match status" value="1"/>
</dbReference>
<dbReference type="InterPro" id="IPR036942">
    <property type="entry name" value="Beta-barrel_TonB_sf"/>
</dbReference>
<sequence length="950" mass="104262">MSGVLGTQYSYAEEASAEKESKKVVIVGSRIKQENFESPSPIMVIEADTLLETGYTNLEEALAEFPQMGIGSNLGNNGNSGTGSGTTYANMRSLGSNRTLVLINGKRRVSSSLTSSSVDLSTIPIALVEKVEFLTGGASAIYGSDAISGVVNITLKSDFEGFNLRLGATQPEQSGGETQTFTLTMGGNFADGKGNVSTGISFTNTQPLLQKDRDFVSGKNFLSTVSNPESKTSTDGIPDILVVNDIVTATYPTTGGLRTWNWDDWKYDNYYIDETTGELTFNDRTFYGQYTIGGPGFRFSEYAWPLRSKQEVFSVFVNMNYEITENISFNSSLQMSTTYTEGFGQVAYTEDPMVVYRDNPTLPQSVRDFMDNQSWDTIVADSSLGRYDYVYRTHEEFGRIGNKNERDNYTFDIGLEGYFGEFDWAVSAQHGEARSLNKGLNRLYKDRYNFAFDAALNDAGETVCRATIPGEHYDERAKGCLPLAIFGTNTNQEALDWVKTQTLNSQFNKQTLFTAHITGPILELPAGPLSIAVGADYRRDTIGFTPDTAQNALNIVLESQTSIVPTTSLDVKEAYTEFNIPILESLDLKAAYRVSDYSTVGKAEAWSAGLSFQPTNDLKFRLTGSKSIRAPSPYELYNPGFISSVFITDPCAKPGEGPNPAARTANCAAEGIPEGWEDPRSTSSRDYLSSGNLNLKVEDADTFTLGMVFSPDAIPNFSISADWWSIQMEDQISTLSMQDVLTRCYDTPTLDNFECSLITRTGGGAITALKGGQINLASNDLQGIDYEVKYSLDASEIFGDMPGRFSARLLMTRLQLSKVVSDPKTLDADYYAGSFAQPKVRANLSIGYDSDTWGTKLVANIRGKAVADPDLDHSVANYDEIYPDGIGKVGMLYRLDMNGYYVISDSMTLGFGIRNLTDKEPPRKPSLFGGNYGISDVFGRTYNLNLSMDF</sequence>
<evidence type="ECO:0000256" key="4">
    <source>
        <dbReference type="ARBA" id="ARBA00022692"/>
    </source>
</evidence>
<gene>
    <name evidence="12" type="ORF">ABVT43_01175</name>
</gene>
<keyword evidence="13" id="KW-1185">Reference proteome</keyword>
<organism evidence="12 13">
    <name type="scientific">Aliikangiella maris</name>
    <dbReference type="NCBI Taxonomy" id="3162458"/>
    <lineage>
        <taxon>Bacteria</taxon>
        <taxon>Pseudomonadati</taxon>
        <taxon>Pseudomonadota</taxon>
        <taxon>Gammaproteobacteria</taxon>
        <taxon>Oceanospirillales</taxon>
        <taxon>Pleioneaceae</taxon>
        <taxon>Aliikangiella</taxon>
    </lineage>
</organism>
<proteinExistence type="inferred from homology"/>
<feature type="domain" description="TonB-dependent receptor-like beta-barrel" evidence="10">
    <location>
        <begin position="372"/>
        <end position="916"/>
    </location>
</feature>
<evidence type="ECO:0000256" key="1">
    <source>
        <dbReference type="ARBA" id="ARBA00004571"/>
    </source>
</evidence>
<dbReference type="EMBL" id="JBEVCJ010000001">
    <property type="protein sequence ID" value="MET1253727.1"/>
    <property type="molecule type" value="Genomic_DNA"/>
</dbReference>
<evidence type="ECO:0000259" key="11">
    <source>
        <dbReference type="Pfam" id="PF07715"/>
    </source>
</evidence>
<dbReference type="SUPFAM" id="SSF56935">
    <property type="entry name" value="Porins"/>
    <property type="match status" value="1"/>
</dbReference>
<dbReference type="RefSeq" id="WP_353873269.1">
    <property type="nucleotide sequence ID" value="NZ_JBEVCJ010000001.1"/>
</dbReference>
<comment type="similarity">
    <text evidence="8 9">Belongs to the TonB-dependent receptor family.</text>
</comment>
<evidence type="ECO:0000256" key="7">
    <source>
        <dbReference type="ARBA" id="ARBA00023237"/>
    </source>
</evidence>
<comment type="subcellular location">
    <subcellularLocation>
        <location evidence="1 8">Cell outer membrane</location>
        <topology evidence="1 8">Multi-pass membrane protein</topology>
    </subcellularLocation>
</comment>
<dbReference type="PANTHER" id="PTHR47234:SF2">
    <property type="entry name" value="TONB-DEPENDENT RECEPTOR"/>
    <property type="match status" value="1"/>
</dbReference>
<evidence type="ECO:0000256" key="6">
    <source>
        <dbReference type="ARBA" id="ARBA00023136"/>
    </source>
</evidence>
<evidence type="ECO:0000256" key="3">
    <source>
        <dbReference type="ARBA" id="ARBA00022452"/>
    </source>
</evidence>
<dbReference type="Gene3D" id="2.40.170.20">
    <property type="entry name" value="TonB-dependent receptor, beta-barrel domain"/>
    <property type="match status" value="1"/>
</dbReference>
<keyword evidence="12" id="KW-0675">Receptor</keyword>
<dbReference type="Pfam" id="PF07715">
    <property type="entry name" value="Plug"/>
    <property type="match status" value="1"/>
</dbReference>